<dbReference type="Gene3D" id="1.10.10.1590">
    <property type="entry name" value="NADH-quinone oxidoreductase subunit E"/>
    <property type="match status" value="1"/>
</dbReference>
<evidence type="ECO:0007829" key="17">
    <source>
        <dbReference type="PDB" id="8GZU"/>
    </source>
</evidence>
<evidence type="ECO:0007829" key="13">
    <source>
        <dbReference type="PDB" id="7TGH"/>
    </source>
</evidence>
<comment type="similarity">
    <text evidence="1">Belongs to the complex I 24 kDa subunit family.</text>
</comment>
<dbReference type="OrthoDB" id="10254187at2759"/>
<comment type="cofactor">
    <cofactor evidence="9">
        <name>[2Fe-2S] cluster</name>
        <dbReference type="ChEBI" id="CHEBI:190135"/>
    </cofactor>
    <text evidence="9">Binds 1 [2Fe-2S] cluster.</text>
</comment>
<feature type="binding site" evidence="9">
    <location>
        <position position="166"/>
    </location>
    <ligand>
        <name>[2Fe-2S] cluster</name>
        <dbReference type="ChEBI" id="CHEBI:190135"/>
    </ligand>
</feature>
<feature type="binding site" evidence="14 15">
    <location>
        <position position="175"/>
    </location>
    <ligand>
        <name>[2Fe-2S] cluster</name>
        <dbReference type="ChEBI" id="CHEBI:190135"/>
        <label>2</label>
    </ligand>
</feature>
<evidence type="ECO:0000256" key="8">
    <source>
        <dbReference type="ARBA" id="ARBA00034078"/>
    </source>
</evidence>
<feature type="binding site" evidence="17">
    <location>
        <position position="167"/>
    </location>
    <ligand>
        <name>[2Fe-2S] cluster</name>
        <dbReference type="ChEBI" id="CHEBI:190135"/>
        <label>3</label>
    </ligand>
</feature>
<evidence type="ECO:0007829" key="16">
    <source>
        <dbReference type="PDB" id="8GYM"/>
    </source>
</evidence>
<feature type="binding site" evidence="17">
    <location>
        <position position="130"/>
    </location>
    <ligand>
        <name>[2Fe-2S] cluster</name>
        <dbReference type="ChEBI" id="CHEBI:190135"/>
        <label>3</label>
    </ligand>
</feature>
<reference evidence="14 15" key="4">
    <citation type="journal article" date="2023" name="Nature">
        <title>Structural basis of mitochondrial membrane bending by the I-II-III&lt;sub&gt;2&lt;/sub&gt;-IV&lt;sub&gt;2&lt;/sub&gt; supercomplex.</title>
        <authorList>
            <person name="Muhleip A."/>
            <person name="Flygaard R.K."/>
            <person name="Baradaran R."/>
            <person name="Haapanen O."/>
            <person name="Gruhl T."/>
            <person name="Tobiasson V."/>
            <person name="Marechal A."/>
            <person name="Sharma V."/>
            <person name="Amunts A."/>
        </authorList>
    </citation>
    <scope>STRUCTURE BY ELECTRON MICROSCOPY (2.80 ANGSTROMS) IN COMPLEX WITH [2FE-2S] CLUSTER</scope>
</reference>
<dbReference type="GO" id="GO:0005743">
    <property type="term" value="C:mitochondrial inner membrane"/>
    <property type="evidence" value="ECO:0007669"/>
    <property type="project" value="UniProtKB-ARBA"/>
</dbReference>
<proteinExistence type="evidence at protein level"/>
<dbReference type="PDB" id="8BQS">
    <property type="method" value="EM"/>
    <property type="resolution" value="2.90 A"/>
    <property type="chains" value="AI=1-274"/>
</dbReference>
<dbReference type="GO" id="GO:1902494">
    <property type="term" value="C:catalytic complex"/>
    <property type="evidence" value="ECO:0007669"/>
    <property type="project" value="UniProtKB-ARBA"/>
</dbReference>
<feature type="binding site" evidence="13 16">
    <location>
        <position position="167"/>
    </location>
    <ligand>
        <name>[2Fe-2S] cluster</name>
        <dbReference type="ChEBI" id="CHEBI:190135"/>
        <label>1</label>
    </ligand>
</feature>
<reference evidence="12" key="1">
    <citation type="journal article" date="2006" name="PLoS Biol.">
        <title>Macronuclear genome sequence of the ciliate Tetrahymena thermophila, a model eukaryote.</title>
        <authorList>
            <person name="Eisen J.A."/>
            <person name="Coyne R.S."/>
            <person name="Wu M."/>
            <person name="Wu D."/>
            <person name="Thiagarajan M."/>
            <person name="Wortman J.R."/>
            <person name="Badger J.H."/>
            <person name="Ren Q."/>
            <person name="Amedeo P."/>
            <person name="Jones K.M."/>
            <person name="Tallon L.J."/>
            <person name="Delcher A.L."/>
            <person name="Salzberg S.L."/>
            <person name="Silva J.C."/>
            <person name="Haas B.J."/>
            <person name="Majoros W.H."/>
            <person name="Farzad M."/>
            <person name="Carlton J.M."/>
            <person name="Smith R.K. Jr."/>
            <person name="Garg J."/>
            <person name="Pearlman R.E."/>
            <person name="Karrer K.M."/>
            <person name="Sun L."/>
            <person name="Manning G."/>
            <person name="Elde N.C."/>
            <person name="Turkewitz A.P."/>
            <person name="Asai D.J."/>
            <person name="Wilkes D.E."/>
            <person name="Wang Y."/>
            <person name="Cai H."/>
            <person name="Collins K."/>
            <person name="Stewart B.A."/>
            <person name="Lee S.R."/>
            <person name="Wilamowska K."/>
            <person name="Weinberg Z."/>
            <person name="Ruzzo W.L."/>
            <person name="Wloga D."/>
            <person name="Gaertig J."/>
            <person name="Frankel J."/>
            <person name="Tsao C.-C."/>
            <person name="Gorovsky M.A."/>
            <person name="Keeling P.J."/>
            <person name="Waller R.F."/>
            <person name="Patron N.J."/>
            <person name="Cherry J.M."/>
            <person name="Stover N.A."/>
            <person name="Krieger C.J."/>
            <person name="del Toro C."/>
            <person name="Ryder H.F."/>
            <person name="Williamson S.C."/>
            <person name="Barbeau R.A."/>
            <person name="Hamilton E.P."/>
            <person name="Orias E."/>
        </authorList>
    </citation>
    <scope>NUCLEOTIDE SEQUENCE [LARGE SCALE GENOMIC DNA]</scope>
    <source>
        <strain evidence="12">SB210</strain>
    </source>
</reference>
<dbReference type="InterPro" id="IPR042128">
    <property type="entry name" value="NuoE_dom"/>
</dbReference>
<dbReference type="EMDB" id="EMD-25882"/>
<gene>
    <name evidence="11" type="ORF">TTHERM_00335630</name>
</gene>
<keyword evidence="13 14" id="KW-0002">3D-structure</keyword>
<evidence type="ECO:0000256" key="1">
    <source>
        <dbReference type="ARBA" id="ARBA00010643"/>
    </source>
</evidence>
<evidence type="ECO:0000313" key="11">
    <source>
        <dbReference type="EMBL" id="EAR97286.1"/>
    </source>
</evidence>
<reference evidence="13" key="2">
    <citation type="journal article" date="2022" name="Science">
        <title>Structures of &lt;i&gt;Tetrahymena&lt;/i&gt;'s respiratory chain reveal the diversity of eukaryotic core metabolism.</title>
        <authorList>
            <person name="Zhou L."/>
            <person name="Maldonado M."/>
            <person name="Padavannil A."/>
            <person name="Guo F."/>
            <person name="Letts J.A."/>
        </authorList>
    </citation>
    <scope>STRUCTURE BY ELECTRON MICROSCOPY (2.60 ANGSTROMS) IN COMPLEX WITH [2FE-2S] CLUSTER</scope>
</reference>
<feature type="binding site" evidence="16">
    <location>
        <position position="168"/>
    </location>
    <ligand>
        <name>[2Fe-2S] cluster</name>
        <dbReference type="ChEBI" id="CHEBI:190135"/>
        <label>1</label>
    </ligand>
</feature>
<dbReference type="Proteomes" id="UP000009168">
    <property type="component" value="Unassembled WGS sequence"/>
</dbReference>
<dbReference type="EMBL" id="GG662666">
    <property type="protein sequence ID" value="EAR97286.1"/>
    <property type="molecule type" value="Genomic_DNA"/>
</dbReference>
<keyword evidence="6 9" id="KW-0411">Iron-sulfur</keyword>
<feature type="binding site" evidence="13 16">
    <location>
        <position position="169"/>
    </location>
    <ligand>
        <name>[2Fe-2S] cluster</name>
        <dbReference type="ChEBI" id="CHEBI:190135"/>
        <label>1</label>
    </ligand>
</feature>
<keyword evidence="12" id="KW-1185">Reference proteome</keyword>
<evidence type="ECO:0007829" key="15">
    <source>
        <dbReference type="PDB" id="8BQS"/>
    </source>
</evidence>
<dbReference type="EMDB" id="EMD-16184"/>
<dbReference type="KEGG" id="tet:TTHERM_00335630"/>
<dbReference type="PANTHER" id="PTHR10371">
    <property type="entry name" value="NADH DEHYDROGENASE UBIQUINONE FLAVOPROTEIN 2, MITOCHONDRIAL"/>
    <property type="match status" value="1"/>
</dbReference>
<dbReference type="GO" id="GO:0006120">
    <property type="term" value="P:mitochondrial electron transport, NADH to ubiquinone"/>
    <property type="evidence" value="ECO:0007669"/>
    <property type="project" value="UniProtKB-ARBA"/>
</dbReference>
<keyword evidence="7" id="KW-0520">NAD</keyword>
<keyword evidence="2 9" id="KW-0001">2Fe-2S</keyword>
<dbReference type="NCBIfam" id="TIGR01958">
    <property type="entry name" value="nuoE_fam"/>
    <property type="match status" value="1"/>
</dbReference>
<dbReference type="PDB" id="7TGH">
    <property type="method" value="EM"/>
    <property type="resolution" value="2.60 A"/>
    <property type="chains" value="V2=1-274"/>
</dbReference>
<dbReference type="PDB" id="8B6F">
    <property type="method" value="EM"/>
    <property type="resolution" value="2.80 A"/>
    <property type="chains" value="AI=1-274"/>
</dbReference>
<feature type="binding site" evidence="9">
    <location>
        <position position="130"/>
    </location>
    <ligand>
        <name>[2Fe-2S] cluster</name>
        <dbReference type="ChEBI" id="CHEBI:190135"/>
    </ligand>
</feature>
<evidence type="ECO:0000313" key="12">
    <source>
        <dbReference type="Proteomes" id="UP000009168"/>
    </source>
</evidence>
<feature type="binding site" evidence="9">
    <location>
        <position position="170"/>
    </location>
    <ligand>
        <name>[2Fe-2S] cluster</name>
        <dbReference type="ChEBI" id="CHEBI:190135"/>
    </ligand>
</feature>
<dbReference type="SUPFAM" id="SSF52833">
    <property type="entry name" value="Thioredoxin-like"/>
    <property type="match status" value="1"/>
</dbReference>
<dbReference type="GO" id="GO:0003954">
    <property type="term" value="F:NADH dehydrogenase activity"/>
    <property type="evidence" value="ECO:0007669"/>
    <property type="project" value="TreeGrafter"/>
</dbReference>
<dbReference type="GO" id="GO:0051537">
    <property type="term" value="F:2 iron, 2 sulfur cluster binding"/>
    <property type="evidence" value="ECO:0007669"/>
    <property type="project" value="UniProtKB-KW"/>
</dbReference>
<dbReference type="AlphaFoldDB" id="I7MEP0"/>
<feature type="binding site" evidence="13 16">
    <location>
        <position position="125"/>
    </location>
    <ligand>
        <name>[2Fe-2S] cluster</name>
        <dbReference type="ChEBI" id="CHEBI:190135"/>
        <label>1</label>
    </ligand>
</feature>
<dbReference type="eggNOG" id="KOG3196">
    <property type="taxonomic scope" value="Eukaryota"/>
</dbReference>
<feature type="binding site" evidence="13 16">
    <location>
        <position position="170"/>
    </location>
    <ligand>
        <name>[2Fe-2S] cluster</name>
        <dbReference type="ChEBI" id="CHEBI:190135"/>
        <label>1</label>
    </ligand>
</feature>
<dbReference type="EMDB" id="EMD-34403"/>
<dbReference type="HOGENOM" id="CLU_054362_1_1_1"/>
<evidence type="ECO:0000256" key="7">
    <source>
        <dbReference type="ARBA" id="ARBA00023027"/>
    </source>
</evidence>
<dbReference type="Gene3D" id="3.40.30.10">
    <property type="entry name" value="Glutaredoxin"/>
    <property type="match status" value="1"/>
</dbReference>
<comment type="cofactor">
    <cofactor evidence="8">
        <name>[2Fe-2S] cluster</name>
        <dbReference type="ChEBI" id="CHEBI:190135"/>
    </cofactor>
</comment>
<feature type="binding site" evidence="13 16">
    <location>
        <position position="166"/>
    </location>
    <ligand>
        <name>[2Fe-2S] cluster</name>
        <dbReference type="ChEBI" id="CHEBI:190135"/>
        <label>1</label>
    </ligand>
</feature>
<evidence type="ECO:0000256" key="3">
    <source>
        <dbReference type="ARBA" id="ARBA00022723"/>
    </source>
</evidence>
<dbReference type="Pfam" id="PF01257">
    <property type="entry name" value="2Fe-2S_thioredx"/>
    <property type="match status" value="1"/>
</dbReference>
<keyword evidence="5 9" id="KW-0408">Iron</keyword>
<feature type="binding site" evidence="14 15">
    <location>
        <position position="125"/>
    </location>
    <ligand>
        <name>[2Fe-2S] cluster</name>
        <dbReference type="ChEBI" id="CHEBI:190135"/>
        <label>2</label>
    </ligand>
</feature>
<feature type="binding site" evidence="17">
    <location>
        <position position="169"/>
    </location>
    <ligand>
        <name>[2Fe-2S] cluster</name>
        <dbReference type="ChEBI" id="CHEBI:190135"/>
        <label>3</label>
    </ligand>
</feature>
<dbReference type="RefSeq" id="XP_001017531.1">
    <property type="nucleotide sequence ID" value="XM_001017531.3"/>
</dbReference>
<accession>I7MEP0</accession>
<sequence>MLSKGFKQLFGLTKATNFYNKNFFSRLAAHRKNDDNSDSVPFEFTPENYKEIEKILAKYPLKQKRSAVMPLLYLVQEQNNNWVPLSAMKKIAKLLEMPEIDVYEVATFYTMYNREPVGKFHLQICGTTPCQLCGSREITKAIEEYTQTKLGHTSADGKWTLEEVECLGACSNAPMIQVNNKWVYEDLTTENVVKLLKDLESGTDKKGPQNHRNQVEGPLGRSTLKEKDFLSGEIRFSRDFAKAKQDWVAQKEQERIEAEKKKAATAAAAAAAKK</sequence>
<dbReference type="EMDB" id="EMD-34373"/>
<feature type="binding site" evidence="13 16">
    <location>
        <position position="130"/>
    </location>
    <ligand>
        <name>[2Fe-2S] cluster</name>
        <dbReference type="ChEBI" id="CHEBI:190135"/>
        <label>1</label>
    </ligand>
</feature>
<dbReference type="InterPro" id="IPR041921">
    <property type="entry name" value="NuoE_N"/>
</dbReference>
<evidence type="ECO:0000256" key="9">
    <source>
        <dbReference type="PIRSR" id="PIRSR000216-1"/>
    </source>
</evidence>
<dbReference type="EMDB" id="EMD-15865"/>
<dbReference type="GO" id="GO:0098796">
    <property type="term" value="C:membrane protein complex"/>
    <property type="evidence" value="ECO:0007669"/>
    <property type="project" value="UniProtKB-ARBA"/>
</dbReference>
<dbReference type="FunFam" id="3.40.30.10:FF:000022">
    <property type="entry name" value="NADH dehydrogenase flavoprotein 2, mitochondrial"/>
    <property type="match status" value="1"/>
</dbReference>
<feature type="binding site" evidence="14 15">
    <location>
        <position position="130"/>
    </location>
    <ligand>
        <name>[2Fe-2S] cluster</name>
        <dbReference type="ChEBI" id="CHEBI:190135"/>
        <label>2</label>
    </ligand>
</feature>
<dbReference type="PIRSF" id="PIRSF000216">
    <property type="entry name" value="NADH_DH_24kDa"/>
    <property type="match status" value="1"/>
</dbReference>
<evidence type="ECO:0000256" key="2">
    <source>
        <dbReference type="ARBA" id="ARBA00022714"/>
    </source>
</evidence>
<evidence type="ECO:0000256" key="10">
    <source>
        <dbReference type="SAM" id="MobiDB-lite"/>
    </source>
</evidence>
<keyword evidence="3 9" id="KW-0479">Metal-binding</keyword>
<dbReference type="PDB" id="8GZU">
    <property type="method" value="EM"/>
    <property type="resolution" value="4.18 A"/>
    <property type="chains" value="V2/v2=1-274"/>
</dbReference>
<dbReference type="InterPro" id="IPR036249">
    <property type="entry name" value="Thioredoxin-like_sf"/>
</dbReference>
<dbReference type="PDB" id="8GYM">
    <property type="method" value="EM"/>
    <property type="resolution" value="2.96 A"/>
    <property type="chains" value="V2/v2=1-274"/>
</dbReference>
<dbReference type="OMA" id="PDMQFTL"/>
<evidence type="ECO:0000256" key="6">
    <source>
        <dbReference type="ARBA" id="ARBA00023014"/>
    </source>
</evidence>
<feature type="binding site" evidence="14 15">
    <location>
        <position position="166"/>
    </location>
    <ligand>
        <name>[2Fe-2S] cluster</name>
        <dbReference type="ChEBI" id="CHEBI:190135"/>
        <label>2</label>
    </ligand>
</feature>
<feature type="binding site" evidence="14 15">
    <location>
        <position position="170"/>
    </location>
    <ligand>
        <name>[2Fe-2S] cluster</name>
        <dbReference type="ChEBI" id="CHEBI:190135"/>
        <label>2</label>
    </ligand>
</feature>
<dbReference type="GO" id="GO:0008137">
    <property type="term" value="F:NADH dehydrogenase (ubiquinone) activity"/>
    <property type="evidence" value="ECO:0007669"/>
    <property type="project" value="UniProtKB-ARBA"/>
</dbReference>
<dbReference type="CDD" id="cd03064">
    <property type="entry name" value="TRX_Fd_NuoE"/>
    <property type="match status" value="1"/>
</dbReference>
<feature type="binding site" evidence="9">
    <location>
        <position position="125"/>
    </location>
    <ligand>
        <name>[2Fe-2S] cluster</name>
        <dbReference type="ChEBI" id="CHEBI:190135"/>
    </ligand>
</feature>
<evidence type="ECO:0000256" key="5">
    <source>
        <dbReference type="ARBA" id="ARBA00023004"/>
    </source>
</evidence>
<dbReference type="GO" id="GO:0046872">
    <property type="term" value="F:metal ion binding"/>
    <property type="evidence" value="ECO:0007669"/>
    <property type="project" value="UniProtKB-KW"/>
</dbReference>
<dbReference type="STRING" id="312017.I7MEP0"/>
<evidence type="ECO:0000256" key="4">
    <source>
        <dbReference type="ARBA" id="ARBA00022967"/>
    </source>
</evidence>
<dbReference type="InterPro" id="IPR002023">
    <property type="entry name" value="NuoE-like"/>
</dbReference>
<dbReference type="FunFam" id="1.10.10.1590:FF:000001">
    <property type="entry name" value="NADH-quinone oxidoreductase subunit E"/>
    <property type="match status" value="1"/>
</dbReference>
<keyword evidence="4" id="KW-1278">Translocase</keyword>
<evidence type="ECO:0007829" key="14">
    <source>
        <dbReference type="PDB" id="8B6F"/>
    </source>
</evidence>
<organism evidence="11 12">
    <name type="scientific">Tetrahymena thermophila (strain SB210)</name>
    <dbReference type="NCBI Taxonomy" id="312017"/>
    <lineage>
        <taxon>Eukaryota</taxon>
        <taxon>Sar</taxon>
        <taxon>Alveolata</taxon>
        <taxon>Ciliophora</taxon>
        <taxon>Intramacronucleata</taxon>
        <taxon>Oligohymenophorea</taxon>
        <taxon>Hymenostomatida</taxon>
        <taxon>Tetrahymenina</taxon>
        <taxon>Tetrahymenidae</taxon>
        <taxon>Tetrahymena</taxon>
    </lineage>
</organism>
<name>I7MEP0_TETTS</name>
<dbReference type="InParanoid" id="I7MEP0"/>
<reference evidence="16 17" key="3">
    <citation type="journal article" date="2023" name="Nat. Commun.">
        <title>Structures of Tetrahymena thermophila respiratory megacomplexes on the tubular mitochondrial cristae.</title>
        <authorList>
            <person name="Han F."/>
            <person name="Hu Y."/>
            <person name="Wu M."/>
            <person name="He Z."/>
            <person name="Tian H."/>
            <person name="Zhou L."/>
        </authorList>
    </citation>
    <scope>STRUCTURE BY ELECTRON MICROSCOPY (2.96 ANGSTROMS) IN COMPLEX WITH [2FE-2S] CLUSTER</scope>
</reference>
<dbReference type="GeneID" id="7838551"/>
<feature type="region of interest" description="Disordered" evidence="10">
    <location>
        <begin position="200"/>
        <end position="221"/>
    </location>
</feature>
<dbReference type="PANTHER" id="PTHR10371:SF3">
    <property type="entry name" value="NADH DEHYDROGENASE [UBIQUINONE] FLAVOPROTEIN 2, MITOCHONDRIAL"/>
    <property type="match status" value="1"/>
</dbReference>
<protein>
    <submittedName>
        <fullName evidence="11">NADH-ubiquinone oxidoreductase 24 kDa subunit</fullName>
    </submittedName>
</protein>